<organism evidence="2 3">
    <name type="scientific">Planosporangium flavigriseum</name>
    <dbReference type="NCBI Taxonomy" id="373681"/>
    <lineage>
        <taxon>Bacteria</taxon>
        <taxon>Bacillati</taxon>
        <taxon>Actinomycetota</taxon>
        <taxon>Actinomycetes</taxon>
        <taxon>Micromonosporales</taxon>
        <taxon>Micromonosporaceae</taxon>
        <taxon>Planosporangium</taxon>
    </lineage>
</organism>
<dbReference type="Proteomes" id="UP000653674">
    <property type="component" value="Unassembled WGS sequence"/>
</dbReference>
<accession>A0A8J3LTW3</accession>
<gene>
    <name evidence="2" type="ORF">Pfl04_19550</name>
</gene>
<reference evidence="2" key="1">
    <citation type="submission" date="2021-01" db="EMBL/GenBank/DDBJ databases">
        <title>Whole genome shotgun sequence of Planosporangium flavigriseum NBRC 105377.</title>
        <authorList>
            <person name="Komaki H."/>
            <person name="Tamura T."/>
        </authorList>
    </citation>
    <scope>NUCLEOTIDE SEQUENCE</scope>
    <source>
        <strain evidence="2">NBRC 105377</strain>
    </source>
</reference>
<proteinExistence type="predicted"/>
<protein>
    <submittedName>
        <fullName evidence="2">Uncharacterized protein</fullName>
    </submittedName>
</protein>
<feature type="region of interest" description="Disordered" evidence="1">
    <location>
        <begin position="10"/>
        <end position="61"/>
    </location>
</feature>
<sequence>MYDSYQLVINTTCPDSPRSEQSRIKPTVADAARSARGGGRPGRPGPATAFAARGVGQLTGS</sequence>
<evidence type="ECO:0000313" key="3">
    <source>
        <dbReference type="Proteomes" id="UP000653674"/>
    </source>
</evidence>
<dbReference type="EMBL" id="BONU01000010">
    <property type="protein sequence ID" value="GIG73551.1"/>
    <property type="molecule type" value="Genomic_DNA"/>
</dbReference>
<name>A0A8J3LTW3_9ACTN</name>
<comment type="caution">
    <text evidence="2">The sequence shown here is derived from an EMBL/GenBank/DDBJ whole genome shotgun (WGS) entry which is preliminary data.</text>
</comment>
<dbReference type="AlphaFoldDB" id="A0A8J3LTW3"/>
<evidence type="ECO:0000313" key="2">
    <source>
        <dbReference type="EMBL" id="GIG73551.1"/>
    </source>
</evidence>
<evidence type="ECO:0000256" key="1">
    <source>
        <dbReference type="SAM" id="MobiDB-lite"/>
    </source>
</evidence>
<keyword evidence="3" id="KW-1185">Reference proteome</keyword>
<feature type="compositionally biased region" description="Low complexity" evidence="1">
    <location>
        <begin position="45"/>
        <end position="54"/>
    </location>
</feature>